<dbReference type="PANTHER" id="PTHR34290">
    <property type="entry name" value="SI:CH73-390P7.2"/>
    <property type="match status" value="1"/>
</dbReference>
<evidence type="ECO:0000256" key="1">
    <source>
        <dbReference type="SAM" id="MobiDB-lite"/>
    </source>
</evidence>
<dbReference type="InterPro" id="IPR044691">
    <property type="entry name" value="DCC1_Trx"/>
</dbReference>
<dbReference type="PANTHER" id="PTHR34290:SF2">
    <property type="entry name" value="OS04G0668800 PROTEIN"/>
    <property type="match status" value="1"/>
</dbReference>
<gene>
    <name evidence="2" type="ORF">HLUCCA11_06635</name>
</gene>
<evidence type="ECO:0008006" key="4">
    <source>
        <dbReference type="Google" id="ProtNLM"/>
    </source>
</evidence>
<reference evidence="2 3" key="1">
    <citation type="submission" date="2015-09" db="EMBL/GenBank/DDBJ databases">
        <title>Identification and resolution of microdiversity through metagenomic sequencing of parallel consortia.</title>
        <authorList>
            <person name="Nelson W.C."/>
            <person name="Romine M.F."/>
            <person name="Lindemann S.R."/>
        </authorList>
    </citation>
    <scope>NUCLEOTIDE SEQUENCE [LARGE SCALE GENOMIC DNA]</scope>
    <source>
        <strain evidence="2">Ana</strain>
    </source>
</reference>
<organism evidence="2 3">
    <name type="scientific">Phormidesmis priestleyi Ana</name>
    <dbReference type="NCBI Taxonomy" id="1666911"/>
    <lineage>
        <taxon>Bacteria</taxon>
        <taxon>Bacillati</taxon>
        <taxon>Cyanobacteriota</taxon>
        <taxon>Cyanophyceae</taxon>
        <taxon>Leptolyngbyales</taxon>
        <taxon>Leptolyngbyaceae</taxon>
        <taxon>Phormidesmis</taxon>
    </lineage>
</organism>
<evidence type="ECO:0000313" key="3">
    <source>
        <dbReference type="Proteomes" id="UP000050465"/>
    </source>
</evidence>
<feature type="region of interest" description="Disordered" evidence="1">
    <location>
        <begin position="1"/>
        <end position="38"/>
    </location>
</feature>
<proteinExistence type="predicted"/>
<dbReference type="AlphaFoldDB" id="A0A0N8KND1"/>
<dbReference type="Pfam" id="PF04134">
    <property type="entry name" value="DCC1-like"/>
    <property type="match status" value="1"/>
</dbReference>
<accession>A0A0N8KND1</accession>
<dbReference type="GO" id="GO:0015035">
    <property type="term" value="F:protein-disulfide reductase activity"/>
    <property type="evidence" value="ECO:0007669"/>
    <property type="project" value="InterPro"/>
</dbReference>
<dbReference type="InterPro" id="IPR007263">
    <property type="entry name" value="DCC1-like"/>
</dbReference>
<protein>
    <recommendedName>
        <fullName evidence="4">Thiol-disulfide oxidoreductase</fullName>
    </recommendedName>
</protein>
<evidence type="ECO:0000313" key="2">
    <source>
        <dbReference type="EMBL" id="KPQ36202.1"/>
    </source>
</evidence>
<dbReference type="PATRIC" id="fig|1666911.3.peg.4918"/>
<dbReference type="STRING" id="1666911.HLUCCA11_06635"/>
<sequence>MTRLEEATANLAPNLSVNDPNPAETAPVETAPVETAPVETAPVQADSWKVNLLYDGDCPLCLREVNFLQKKDAGRGIVKFTDIADLNYRAEDNGGVDFETAMGRIHAVMADGTVIKNVEVFQRVYSALGIGWMYAPTQWPIIGPLVNKIYDLWADKRLAMTGRASLPEVIAERQRQIAAQIAACDLEGRCR</sequence>
<name>A0A0N8KND1_9CYAN</name>
<dbReference type="Proteomes" id="UP000050465">
    <property type="component" value="Unassembled WGS sequence"/>
</dbReference>
<dbReference type="EMBL" id="LJZR01000007">
    <property type="protein sequence ID" value="KPQ36202.1"/>
    <property type="molecule type" value="Genomic_DNA"/>
</dbReference>
<comment type="caution">
    <text evidence="2">The sequence shown here is derived from an EMBL/GenBank/DDBJ whole genome shotgun (WGS) entry which is preliminary data.</text>
</comment>